<evidence type="ECO:0000313" key="2">
    <source>
        <dbReference type="EMBL" id="PKS11718.1"/>
    </source>
</evidence>
<keyword evidence="3" id="KW-1185">Reference proteome</keyword>
<name>A0A2N3NH13_9PEZI</name>
<dbReference type="SUPFAM" id="SSF53335">
    <property type="entry name" value="S-adenosyl-L-methionine-dependent methyltransferases"/>
    <property type="match status" value="1"/>
</dbReference>
<comment type="caution">
    <text evidence="2">The sequence shown here is derived from an EMBL/GenBank/DDBJ whole genome shotgun (WGS) entry which is preliminary data.</text>
</comment>
<dbReference type="InterPro" id="IPR029063">
    <property type="entry name" value="SAM-dependent_MTases_sf"/>
</dbReference>
<evidence type="ECO:0008006" key="4">
    <source>
        <dbReference type="Google" id="ProtNLM"/>
    </source>
</evidence>
<evidence type="ECO:0000256" key="1">
    <source>
        <dbReference type="SAM" id="Phobius"/>
    </source>
</evidence>
<dbReference type="Gene3D" id="3.40.50.150">
    <property type="entry name" value="Vaccinia Virus protein VP39"/>
    <property type="match status" value="1"/>
</dbReference>
<protein>
    <recommendedName>
        <fullName evidence="4">Methyltransferase domain-containing protein</fullName>
    </recommendedName>
</protein>
<proteinExistence type="predicted"/>
<keyword evidence="1" id="KW-0812">Transmembrane</keyword>
<keyword evidence="1" id="KW-0472">Membrane</keyword>
<reference evidence="2 3" key="1">
    <citation type="journal article" date="2017" name="G3 (Bethesda)">
        <title>First Draft Genome Sequence of the Pathogenic Fungus Lomentospora prolificans (Formerly Scedosporium prolificans).</title>
        <authorList>
            <person name="Luo R."/>
            <person name="Zimin A."/>
            <person name="Workman R."/>
            <person name="Fan Y."/>
            <person name="Pertea G."/>
            <person name="Grossman N."/>
            <person name="Wear M.P."/>
            <person name="Jia B."/>
            <person name="Miller H."/>
            <person name="Casadevall A."/>
            <person name="Timp W."/>
            <person name="Zhang S.X."/>
            <person name="Salzberg S.L."/>
        </authorList>
    </citation>
    <scope>NUCLEOTIDE SEQUENCE [LARGE SCALE GENOMIC DNA]</scope>
    <source>
        <strain evidence="2 3">JHH-5317</strain>
    </source>
</reference>
<dbReference type="OrthoDB" id="407477at2759"/>
<sequence length="288" mass="32463">MAVQRSRFYTILSVVAGIAVLAALIHLMDYKSAFEIPRIIPKFRSSDDQSVEHKSFSTVGDYVDSNIGVGQAHQKSWYEIAMAAGTDKVTTHEYQYMYEKYLPAIRNGHVKMLEIGLGCNMNYGPGKSYATWLEYFPNLDLYYIEYDGACAAKWAHKTQNAHVFAGDQSNVTFLEEFLDNAGMDFDVIIDDGGHTMTQQITSLEHLWRAVKPGGYYFLEDLQTSYMAGHYGGDPSTKDPNIKTAMKFIYELIDDRMTGRSGHDISSNMRSIDCMKEVCAFTKKSAAVF</sequence>
<organism evidence="2 3">
    <name type="scientific">Lomentospora prolificans</name>
    <dbReference type="NCBI Taxonomy" id="41688"/>
    <lineage>
        <taxon>Eukaryota</taxon>
        <taxon>Fungi</taxon>
        <taxon>Dikarya</taxon>
        <taxon>Ascomycota</taxon>
        <taxon>Pezizomycotina</taxon>
        <taxon>Sordariomycetes</taxon>
        <taxon>Hypocreomycetidae</taxon>
        <taxon>Microascales</taxon>
        <taxon>Microascaceae</taxon>
        <taxon>Lomentospora</taxon>
    </lineage>
</organism>
<dbReference type="VEuPathDB" id="FungiDB:jhhlp_001706"/>
<dbReference type="InParanoid" id="A0A2N3NH13"/>
<gene>
    <name evidence="2" type="ORF">jhhlp_001706</name>
</gene>
<feature type="transmembrane region" description="Helical" evidence="1">
    <location>
        <begin position="7"/>
        <end position="28"/>
    </location>
</feature>
<evidence type="ECO:0000313" key="3">
    <source>
        <dbReference type="Proteomes" id="UP000233524"/>
    </source>
</evidence>
<dbReference type="AlphaFoldDB" id="A0A2N3NH13"/>
<accession>A0A2N3NH13</accession>
<keyword evidence="1" id="KW-1133">Transmembrane helix</keyword>
<dbReference type="Proteomes" id="UP000233524">
    <property type="component" value="Unassembled WGS sequence"/>
</dbReference>
<dbReference type="EMBL" id="NLAX01000005">
    <property type="protein sequence ID" value="PKS11718.1"/>
    <property type="molecule type" value="Genomic_DNA"/>
</dbReference>
<dbReference type="STRING" id="41688.A0A2N3NH13"/>